<organism evidence="1 2">
    <name type="scientific">Candidatus Zambryskibacteria bacterium RIFCSPHIGHO2_01_FULL_46_25</name>
    <dbReference type="NCBI Taxonomy" id="1802738"/>
    <lineage>
        <taxon>Bacteria</taxon>
        <taxon>Candidatus Zambryskiibacteriota</taxon>
    </lineage>
</organism>
<accession>A0A1G2SYJ5</accession>
<name>A0A1G2SYJ5_9BACT</name>
<dbReference type="Proteomes" id="UP000178107">
    <property type="component" value="Unassembled WGS sequence"/>
</dbReference>
<evidence type="ECO:0000313" key="2">
    <source>
        <dbReference type="Proteomes" id="UP000178107"/>
    </source>
</evidence>
<evidence type="ECO:0000313" key="1">
    <source>
        <dbReference type="EMBL" id="OHA90110.1"/>
    </source>
</evidence>
<dbReference type="EMBL" id="MHVH01000006">
    <property type="protein sequence ID" value="OHA90110.1"/>
    <property type="molecule type" value="Genomic_DNA"/>
</dbReference>
<protein>
    <submittedName>
        <fullName evidence="1">Uncharacterized protein</fullName>
    </submittedName>
</protein>
<dbReference type="AlphaFoldDB" id="A0A1G2SYJ5"/>
<comment type="caution">
    <text evidence="1">The sequence shown here is derived from an EMBL/GenBank/DDBJ whole genome shotgun (WGS) entry which is preliminary data.</text>
</comment>
<gene>
    <name evidence="1" type="ORF">A2838_00565</name>
</gene>
<sequence>MLSLCWADNPPHIEPIRNNRFLNIEEIKEAGVAIAWYMRPITPEWSGTRERVEMMMLWVKQHYAPYISCIVPGGLRWTEGIERGLVEVHRVSMPDIPKMENEKDLPYELAQTILELAGEHFPDTPVYFKSSCAITHMLKIPSISSVQVLSRPECEASLCPFAQRQICGQGSIYSITSADAQRVIDRLGIPTAVKSWDPINGLITDPPLKSFTYALQQIVLNQLGRGR</sequence>
<proteinExistence type="predicted"/>
<reference evidence="1 2" key="1">
    <citation type="journal article" date="2016" name="Nat. Commun.">
        <title>Thousands of microbial genomes shed light on interconnected biogeochemical processes in an aquifer system.</title>
        <authorList>
            <person name="Anantharaman K."/>
            <person name="Brown C.T."/>
            <person name="Hug L.A."/>
            <person name="Sharon I."/>
            <person name="Castelle C.J."/>
            <person name="Probst A.J."/>
            <person name="Thomas B.C."/>
            <person name="Singh A."/>
            <person name="Wilkins M.J."/>
            <person name="Karaoz U."/>
            <person name="Brodie E.L."/>
            <person name="Williams K.H."/>
            <person name="Hubbard S.S."/>
            <person name="Banfield J.F."/>
        </authorList>
    </citation>
    <scope>NUCLEOTIDE SEQUENCE [LARGE SCALE GENOMIC DNA]</scope>
</reference>